<proteinExistence type="predicted"/>
<keyword evidence="1" id="KW-0812">Transmembrane</keyword>
<keyword evidence="1" id="KW-0472">Membrane</keyword>
<evidence type="ECO:0000313" key="4">
    <source>
        <dbReference type="Proteomes" id="UP001156140"/>
    </source>
</evidence>
<dbReference type="GO" id="GO:0016020">
    <property type="term" value="C:membrane"/>
    <property type="evidence" value="ECO:0007669"/>
    <property type="project" value="UniProtKB-SubCell"/>
</dbReference>
<feature type="transmembrane region" description="Helical" evidence="1">
    <location>
        <begin position="278"/>
        <end position="298"/>
    </location>
</feature>
<dbReference type="InterPro" id="IPR026841">
    <property type="entry name" value="Aur1/Ipt1"/>
</dbReference>
<evidence type="ECO:0000259" key="2">
    <source>
        <dbReference type="Pfam" id="PF14378"/>
    </source>
</evidence>
<protein>
    <submittedName>
        <fullName evidence="3">Phosphatase PAP2 family protein</fullName>
    </submittedName>
</protein>
<gene>
    <name evidence="3" type="ORF">ML536_07015</name>
</gene>
<feature type="transmembrane region" description="Helical" evidence="1">
    <location>
        <begin position="181"/>
        <end position="205"/>
    </location>
</feature>
<dbReference type="RefSeq" id="WP_281735404.1">
    <property type="nucleotide sequence ID" value="NZ_JAKETQ010000001.1"/>
</dbReference>
<dbReference type="Pfam" id="PF14378">
    <property type="entry name" value="PAP2_3"/>
    <property type="match status" value="1"/>
</dbReference>
<feature type="transmembrane region" description="Helical" evidence="1">
    <location>
        <begin position="246"/>
        <end position="266"/>
    </location>
</feature>
<accession>A0AA41QL82</accession>
<feature type="domain" description="Inositolphosphotransferase Aur1/Ipt1" evidence="2">
    <location>
        <begin position="122"/>
        <end position="309"/>
    </location>
</feature>
<dbReference type="AlphaFoldDB" id="A0AA41QL82"/>
<feature type="transmembrane region" description="Helical" evidence="1">
    <location>
        <begin position="16"/>
        <end position="38"/>
    </location>
</feature>
<feature type="transmembrane region" description="Helical" evidence="1">
    <location>
        <begin position="86"/>
        <end position="107"/>
    </location>
</feature>
<keyword evidence="4" id="KW-1185">Reference proteome</keyword>
<dbReference type="Proteomes" id="UP001156140">
    <property type="component" value="Unassembled WGS sequence"/>
</dbReference>
<comment type="caution">
    <text evidence="3">The sequence shown here is derived from an EMBL/GenBank/DDBJ whole genome shotgun (WGS) entry which is preliminary data.</text>
</comment>
<evidence type="ECO:0000313" key="3">
    <source>
        <dbReference type="EMBL" id="MCI0126575.1"/>
    </source>
</evidence>
<keyword evidence="1" id="KW-1133">Transmembrane helix</keyword>
<sequence length="339" mass="37133">MTIAVDTHARRQPGQLALPALVLAFAVAAAIAAPWRYLAYLESYLSQAIILPPILAAGVAVASLLLRPAAPFSFILDTTRESLLRVVLVVLLCMLGVSAFTTFKVLIPEFVPFYADPILAQLDRMVHGGDPGLLARAIVPAWAHYPLAFLYGPVWFIQWFGLMGFVALLPNQAFRMRYFWAMALTFCLLGTAAATIFSSVGPVFYERIYMDDRFAALTRLVFDGSAVGSYMAEATSYLYDSYMSSAVRMGSGISAMPSMHIAVATLNAHMLFSFDRRAGVIGWAYLGAIFIGSIFLGWHYALDGYFSFIAVSLIWWGASRLPGARGAQVHSDRKPMQPA</sequence>
<feature type="transmembrane region" description="Helical" evidence="1">
    <location>
        <begin position="44"/>
        <end position="66"/>
    </location>
</feature>
<feature type="transmembrane region" description="Helical" evidence="1">
    <location>
        <begin position="148"/>
        <end position="169"/>
    </location>
</feature>
<evidence type="ECO:0000256" key="1">
    <source>
        <dbReference type="SAM" id="Phobius"/>
    </source>
</evidence>
<name>A0AA41QL82_9HYPH</name>
<organism evidence="3 4">
    <name type="scientific">Paradevosia shaoguanensis</name>
    <dbReference type="NCBI Taxonomy" id="1335043"/>
    <lineage>
        <taxon>Bacteria</taxon>
        <taxon>Pseudomonadati</taxon>
        <taxon>Pseudomonadota</taxon>
        <taxon>Alphaproteobacteria</taxon>
        <taxon>Hyphomicrobiales</taxon>
        <taxon>Devosiaceae</taxon>
        <taxon>Paradevosia</taxon>
    </lineage>
</organism>
<reference evidence="3" key="1">
    <citation type="submission" date="2022-03" db="EMBL/GenBank/DDBJ databases">
        <title>The complete genome sequence of a Methyloterrigena soli.</title>
        <authorList>
            <person name="Zi Z."/>
        </authorList>
    </citation>
    <scope>NUCLEOTIDE SEQUENCE</scope>
    <source>
        <strain evidence="3">M48</strain>
    </source>
</reference>
<dbReference type="EMBL" id="JALAZD010000001">
    <property type="protein sequence ID" value="MCI0126575.1"/>
    <property type="molecule type" value="Genomic_DNA"/>
</dbReference>